<accession>A0ABD2VSU6</accession>
<dbReference type="PIRSF" id="PIRSF036893">
    <property type="entry name" value="Lipocalin_ApoD"/>
    <property type="match status" value="1"/>
</dbReference>
<dbReference type="AlphaFoldDB" id="A0ABD2VSU6"/>
<dbReference type="InterPro" id="IPR022272">
    <property type="entry name" value="Lipocalin_CS"/>
</dbReference>
<gene>
    <name evidence="5" type="ORF">TKK_020410</name>
</gene>
<dbReference type="EMBL" id="JBJJXI010000182">
    <property type="protein sequence ID" value="KAL3383744.1"/>
    <property type="molecule type" value="Genomic_DNA"/>
</dbReference>
<keyword evidence="2" id="KW-1015">Disulfide bond</keyword>
<comment type="caution">
    <text evidence="5">The sequence shown here is derived from an EMBL/GenBank/DDBJ whole genome shotgun (WGS) entry which is preliminary data.</text>
</comment>
<dbReference type="FunFam" id="2.40.128.20:FF:000026">
    <property type="entry name" value="Apolipoprotein D-like Protein"/>
    <property type="match status" value="1"/>
</dbReference>
<keyword evidence="6" id="KW-1185">Reference proteome</keyword>
<dbReference type="PROSITE" id="PS00213">
    <property type="entry name" value="LIPOCALIN"/>
    <property type="match status" value="1"/>
</dbReference>
<dbReference type="PRINTS" id="PR01273">
    <property type="entry name" value="INVTBRTCOLOR"/>
</dbReference>
<evidence type="ECO:0000313" key="6">
    <source>
        <dbReference type="Proteomes" id="UP001627154"/>
    </source>
</evidence>
<dbReference type="InterPro" id="IPR003057">
    <property type="entry name" value="Invtbrt_color"/>
</dbReference>
<evidence type="ECO:0000256" key="1">
    <source>
        <dbReference type="ARBA" id="ARBA00006889"/>
    </source>
</evidence>
<dbReference type="Proteomes" id="UP001627154">
    <property type="component" value="Unassembled WGS sequence"/>
</dbReference>
<evidence type="ECO:0000313" key="5">
    <source>
        <dbReference type="EMBL" id="KAL3383744.1"/>
    </source>
</evidence>
<evidence type="ECO:0000259" key="4">
    <source>
        <dbReference type="Pfam" id="PF08212"/>
    </source>
</evidence>
<comment type="similarity">
    <text evidence="1 3">Belongs to the calycin superfamily. Lipocalin family.</text>
</comment>
<evidence type="ECO:0000256" key="3">
    <source>
        <dbReference type="PIRNR" id="PIRNR036893"/>
    </source>
</evidence>
<name>A0ABD2VSU6_9HYME</name>
<feature type="domain" description="Lipocalin/cytosolic fatty-acid binding" evidence="4">
    <location>
        <begin position="35"/>
        <end position="163"/>
    </location>
</feature>
<proteinExistence type="inferred from homology"/>
<dbReference type="CDD" id="cd19437">
    <property type="entry name" value="lipocalin_apoD-like"/>
    <property type="match status" value="1"/>
</dbReference>
<dbReference type="Gene3D" id="2.40.128.20">
    <property type="match status" value="1"/>
</dbReference>
<dbReference type="SUPFAM" id="SSF50814">
    <property type="entry name" value="Lipocalins"/>
    <property type="match status" value="1"/>
</dbReference>
<feature type="signal peptide" evidence="3">
    <location>
        <begin position="1"/>
        <end position="18"/>
    </location>
</feature>
<organism evidence="5 6">
    <name type="scientific">Trichogramma kaykai</name>
    <dbReference type="NCBI Taxonomy" id="54128"/>
    <lineage>
        <taxon>Eukaryota</taxon>
        <taxon>Metazoa</taxon>
        <taxon>Ecdysozoa</taxon>
        <taxon>Arthropoda</taxon>
        <taxon>Hexapoda</taxon>
        <taxon>Insecta</taxon>
        <taxon>Pterygota</taxon>
        <taxon>Neoptera</taxon>
        <taxon>Endopterygota</taxon>
        <taxon>Hymenoptera</taxon>
        <taxon>Apocrita</taxon>
        <taxon>Proctotrupomorpha</taxon>
        <taxon>Chalcidoidea</taxon>
        <taxon>Trichogrammatidae</taxon>
        <taxon>Trichogramma</taxon>
    </lineage>
</organism>
<dbReference type="Pfam" id="PF08212">
    <property type="entry name" value="Lipocalin_2"/>
    <property type="match status" value="1"/>
</dbReference>
<evidence type="ECO:0000256" key="2">
    <source>
        <dbReference type="ARBA" id="ARBA00023157"/>
    </source>
</evidence>
<feature type="chain" id="PRO_5044536988" description="Lipocalin/cytosolic fatty-acid binding domain-containing protein" evidence="3">
    <location>
        <begin position="19"/>
        <end position="196"/>
    </location>
</feature>
<dbReference type="InterPro" id="IPR022271">
    <property type="entry name" value="Lipocalin_ApoD"/>
</dbReference>
<dbReference type="InterPro" id="IPR012674">
    <property type="entry name" value="Calycin"/>
</dbReference>
<reference evidence="5 6" key="1">
    <citation type="journal article" date="2024" name="bioRxiv">
        <title>A reference genome for Trichogramma kaykai: A tiny desert-dwelling parasitoid wasp with competing sex-ratio distorters.</title>
        <authorList>
            <person name="Culotta J."/>
            <person name="Lindsey A.R."/>
        </authorList>
    </citation>
    <scope>NUCLEOTIDE SEQUENCE [LARGE SCALE GENOMIC DNA]</scope>
    <source>
        <strain evidence="5 6">KSX58</strain>
    </source>
</reference>
<dbReference type="GO" id="GO:0006950">
    <property type="term" value="P:response to stress"/>
    <property type="evidence" value="ECO:0007669"/>
    <property type="project" value="UniProtKB-ARBA"/>
</dbReference>
<dbReference type="InterPro" id="IPR000566">
    <property type="entry name" value="Lipocln_cytosolic_FA-bd_dom"/>
</dbReference>
<dbReference type="PANTHER" id="PTHR10612:SF34">
    <property type="entry name" value="APOLIPOPROTEIN D"/>
    <property type="match status" value="1"/>
</dbReference>
<dbReference type="PANTHER" id="PTHR10612">
    <property type="entry name" value="APOLIPOPROTEIN D"/>
    <property type="match status" value="1"/>
</dbReference>
<keyword evidence="3" id="KW-0732">Signal</keyword>
<sequence>MWILLPLLGSLLVSGTIAQVPFLGGCPKVDLKHDFDVQQYLGKWYEAERYFALFEVGGKCVTATYTLNPNGTVSVENRQINTLTGNPSSIVGHATLKNDNRAQLSVVFPSLPVSFDAPYWILDTDYTSYAVVWSCNDFRVFSTRNAWILTREQHPPVAVLEKAYHALDKNKISKAFFMRTDQKNCIEKGSSENHVS</sequence>
<protein>
    <recommendedName>
        <fullName evidence="4">Lipocalin/cytosolic fatty-acid binding domain-containing protein</fullName>
    </recommendedName>
</protein>